<feature type="non-terminal residue" evidence="2">
    <location>
        <position position="1"/>
    </location>
</feature>
<feature type="region of interest" description="Disordered" evidence="1">
    <location>
        <begin position="97"/>
        <end position="132"/>
    </location>
</feature>
<sequence length="132" mass="14808">EKRRIQIKSAVAVSDQSVVTLELLKTLPPASRISVMRPTRSRFTSLSHPTIRETARYILHEHVFLHPNHDCFPHPYPHPPTDTSTPDRHAVRAAGVGFAAHSAQPRASSTPEVTQSKHWARASRQSVRQRVA</sequence>
<dbReference type="AlphaFoldDB" id="A0A8J4AX28"/>
<gene>
    <name evidence="2" type="ORF">Vafri_4860</name>
</gene>
<comment type="caution">
    <text evidence="2">The sequence shown here is derived from an EMBL/GenBank/DDBJ whole genome shotgun (WGS) entry which is preliminary data.</text>
</comment>
<dbReference type="Proteomes" id="UP000747399">
    <property type="component" value="Unassembled WGS sequence"/>
</dbReference>
<evidence type="ECO:0000313" key="2">
    <source>
        <dbReference type="EMBL" id="GIL48170.1"/>
    </source>
</evidence>
<accession>A0A8J4AX28</accession>
<proteinExistence type="predicted"/>
<dbReference type="EMBL" id="BNCO01000005">
    <property type="protein sequence ID" value="GIL48170.1"/>
    <property type="molecule type" value="Genomic_DNA"/>
</dbReference>
<reference evidence="2" key="1">
    <citation type="journal article" date="2021" name="Proc. Natl. Acad. Sci. U.S.A.">
        <title>Three genomes in the algal genus Volvox reveal the fate of a haploid sex-determining region after a transition to homothallism.</title>
        <authorList>
            <person name="Yamamoto K."/>
            <person name="Hamaji T."/>
            <person name="Kawai-Toyooka H."/>
            <person name="Matsuzaki R."/>
            <person name="Takahashi F."/>
            <person name="Nishimura Y."/>
            <person name="Kawachi M."/>
            <person name="Noguchi H."/>
            <person name="Minakuchi Y."/>
            <person name="Umen J.G."/>
            <person name="Toyoda A."/>
            <person name="Nozaki H."/>
        </authorList>
    </citation>
    <scope>NUCLEOTIDE SEQUENCE</scope>
    <source>
        <strain evidence="2">NIES-3780</strain>
    </source>
</reference>
<name>A0A8J4AX28_9CHLO</name>
<keyword evidence="3" id="KW-1185">Reference proteome</keyword>
<organism evidence="2 3">
    <name type="scientific">Volvox africanus</name>
    <dbReference type="NCBI Taxonomy" id="51714"/>
    <lineage>
        <taxon>Eukaryota</taxon>
        <taxon>Viridiplantae</taxon>
        <taxon>Chlorophyta</taxon>
        <taxon>core chlorophytes</taxon>
        <taxon>Chlorophyceae</taxon>
        <taxon>CS clade</taxon>
        <taxon>Chlamydomonadales</taxon>
        <taxon>Volvocaceae</taxon>
        <taxon>Volvox</taxon>
    </lineage>
</organism>
<evidence type="ECO:0000256" key="1">
    <source>
        <dbReference type="SAM" id="MobiDB-lite"/>
    </source>
</evidence>
<feature type="compositionally biased region" description="Polar residues" evidence="1">
    <location>
        <begin position="105"/>
        <end position="132"/>
    </location>
</feature>
<evidence type="ECO:0000313" key="3">
    <source>
        <dbReference type="Proteomes" id="UP000747399"/>
    </source>
</evidence>
<feature type="non-terminal residue" evidence="2">
    <location>
        <position position="132"/>
    </location>
</feature>
<protein>
    <submittedName>
        <fullName evidence="2">Uncharacterized protein</fullName>
    </submittedName>
</protein>